<dbReference type="PANTHER" id="PTHR33931:SF2">
    <property type="entry name" value="HOLIN-LIKE PROTEIN CIDA"/>
    <property type="match status" value="1"/>
</dbReference>
<evidence type="ECO:0000256" key="3">
    <source>
        <dbReference type="ARBA" id="ARBA00022692"/>
    </source>
</evidence>
<keyword evidence="5 6" id="KW-0472">Membrane</keyword>
<dbReference type="Proteomes" id="UP000036851">
    <property type="component" value="Unassembled WGS sequence"/>
</dbReference>
<protein>
    <submittedName>
        <fullName evidence="7">LrgA</fullName>
    </submittedName>
</protein>
<dbReference type="EMBL" id="JRXE01000009">
    <property type="protein sequence ID" value="KOC90609.1"/>
    <property type="molecule type" value="Genomic_DNA"/>
</dbReference>
<evidence type="ECO:0000313" key="10">
    <source>
        <dbReference type="Proteomes" id="UP000037088"/>
    </source>
</evidence>
<organism evidence="7 9">
    <name type="scientific">Winslowiella iniecta</name>
    <dbReference type="NCBI Taxonomy" id="1560201"/>
    <lineage>
        <taxon>Bacteria</taxon>
        <taxon>Pseudomonadati</taxon>
        <taxon>Pseudomonadota</taxon>
        <taxon>Gammaproteobacteria</taxon>
        <taxon>Enterobacterales</taxon>
        <taxon>Erwiniaceae</taxon>
        <taxon>Winslowiella</taxon>
    </lineage>
</organism>
<dbReference type="RefSeq" id="WP_052898756.1">
    <property type="nucleotide sequence ID" value="NZ_JRXE01000009.1"/>
</dbReference>
<evidence type="ECO:0000313" key="7">
    <source>
        <dbReference type="EMBL" id="KOC88607.1"/>
    </source>
</evidence>
<dbReference type="EMBL" id="JRXF01000044">
    <property type="protein sequence ID" value="KOC88607.1"/>
    <property type="molecule type" value="Genomic_DNA"/>
</dbReference>
<dbReference type="PANTHER" id="PTHR33931">
    <property type="entry name" value="HOLIN-LIKE PROTEIN CIDA-RELATED"/>
    <property type="match status" value="1"/>
</dbReference>
<proteinExistence type="predicted"/>
<evidence type="ECO:0000313" key="8">
    <source>
        <dbReference type="EMBL" id="KOC90609.1"/>
    </source>
</evidence>
<dbReference type="InterPro" id="IPR005538">
    <property type="entry name" value="LrgA/CidA"/>
</dbReference>
<dbReference type="STRING" id="1560201.NG42_07790"/>
<dbReference type="GO" id="GO:0005886">
    <property type="term" value="C:plasma membrane"/>
    <property type="evidence" value="ECO:0007669"/>
    <property type="project" value="UniProtKB-SubCell"/>
</dbReference>
<keyword evidence="2" id="KW-1003">Cell membrane</keyword>
<name>A0A0L7SZQ5_9GAMM</name>
<dbReference type="Pfam" id="PF03788">
    <property type="entry name" value="LrgA"/>
    <property type="match status" value="1"/>
</dbReference>
<sequence>MALALRPQTAGRLQRLQVPLQVALYAGMFIASEQLVEWLHLPLPANIVGMLLLLALIMLRVLPLNWVKAGSAWLLAEMLLFFVPAVVAVVNYSQLLRVEGWRIFLVIAISTILVLSATALVVDRVYRFEIWLAQRKQARHE</sequence>
<keyword evidence="10" id="KW-1185">Reference proteome</keyword>
<comment type="subcellular location">
    <subcellularLocation>
        <location evidence="1">Cell membrane</location>
        <topology evidence="1">Multi-pass membrane protein</topology>
    </subcellularLocation>
</comment>
<evidence type="ECO:0000256" key="6">
    <source>
        <dbReference type="SAM" id="Phobius"/>
    </source>
</evidence>
<dbReference type="PATRIC" id="fig|1560201.3.peg.1662"/>
<dbReference type="OrthoDB" id="194658at2"/>
<accession>A0A0L7SZQ5</accession>
<evidence type="ECO:0000256" key="1">
    <source>
        <dbReference type="ARBA" id="ARBA00004651"/>
    </source>
</evidence>
<feature type="transmembrane region" description="Helical" evidence="6">
    <location>
        <begin position="43"/>
        <end position="62"/>
    </location>
</feature>
<feature type="transmembrane region" description="Helical" evidence="6">
    <location>
        <begin position="12"/>
        <end position="31"/>
    </location>
</feature>
<evidence type="ECO:0000256" key="5">
    <source>
        <dbReference type="ARBA" id="ARBA00023136"/>
    </source>
</evidence>
<comment type="caution">
    <text evidence="7">The sequence shown here is derived from an EMBL/GenBank/DDBJ whole genome shotgun (WGS) entry which is preliminary data.</text>
</comment>
<keyword evidence="4 6" id="KW-1133">Transmembrane helix</keyword>
<evidence type="ECO:0000256" key="4">
    <source>
        <dbReference type="ARBA" id="ARBA00022989"/>
    </source>
</evidence>
<evidence type="ECO:0000313" key="9">
    <source>
        <dbReference type="Proteomes" id="UP000036851"/>
    </source>
</evidence>
<dbReference type="AlphaFoldDB" id="A0A0L7SZQ5"/>
<gene>
    <name evidence="8" type="ORF">NG42_07790</name>
    <name evidence="7" type="ORF">NG43_19945</name>
</gene>
<feature type="transmembrane region" description="Helical" evidence="6">
    <location>
        <begin position="101"/>
        <end position="122"/>
    </location>
</feature>
<keyword evidence="3 6" id="KW-0812">Transmembrane</keyword>
<dbReference type="Proteomes" id="UP000037088">
    <property type="component" value="Unassembled WGS sequence"/>
</dbReference>
<feature type="transmembrane region" description="Helical" evidence="6">
    <location>
        <begin position="74"/>
        <end position="95"/>
    </location>
</feature>
<evidence type="ECO:0000256" key="2">
    <source>
        <dbReference type="ARBA" id="ARBA00022475"/>
    </source>
</evidence>
<reference evidence="9 10" key="1">
    <citation type="journal article" date="2015" name="Int. J. Syst. Evol. Microbiol.">
        <title>Erwinia iniecta sp. nov., isolated from Russian wheat aphids (Diuraphis noxia).</title>
        <authorList>
            <person name="Campillo T."/>
            <person name="Luna E."/>
            <person name="Portier P."/>
            <person name="Fischer-Le Saux M."/>
            <person name="Lapitan N."/>
            <person name="Tisserat N.A."/>
            <person name="Leach J.E."/>
        </authorList>
    </citation>
    <scope>NUCLEOTIDE SEQUENCE [LARGE SCALE GENOMIC DNA]</scope>
    <source>
        <strain evidence="8 10">B120</strain>
        <strain evidence="7 9">B149</strain>
    </source>
</reference>